<evidence type="ECO:0000256" key="2">
    <source>
        <dbReference type="SAM" id="Phobius"/>
    </source>
</evidence>
<dbReference type="EnsemblMetazoa" id="SSS_7319s_mrna">
    <property type="protein sequence ID" value="KAF7488473.1"/>
    <property type="gene ID" value="SSS_7319"/>
</dbReference>
<dbReference type="EMBL" id="WVUK01000066">
    <property type="protein sequence ID" value="KAF7488473.1"/>
    <property type="molecule type" value="Genomic_DNA"/>
</dbReference>
<dbReference type="AlphaFoldDB" id="A0A834VCF3"/>
<sequence length="286" mass="33536">MTIIASKGQKSFSASSSPSTSSSPLSEHSFDLFRLFHIEYFFSKIIAPFFWILNYYLLLKQSRNHQEMLSQSSNLDMTTSIVGQCPNRSTDLFEKEIELKNLAKDFVLLLLFTTYDQERKSLTSTTKYDSNEFDQYSSPDFDALEDHPYHRHHQQKHRLNPFDFDLERKQSPFIQLDPQCSESIKNGSKSYGYNLIEKIRMNLRSKISENFNDLRSRNKSNTFIQIKATLQSIIYQTLNEFFSSDLFFLIILFDMDAKAVANLIYLLQNYLIYLSHSFVDCESLLR</sequence>
<reference evidence="5" key="1">
    <citation type="journal article" date="2020" name="PLoS Negl. Trop. Dis.">
        <title>High-quality nuclear genome for Sarcoptes scabiei-A critical resource for a neglected parasite.</title>
        <authorList>
            <person name="Korhonen P.K."/>
            <person name="Gasser R.B."/>
            <person name="Ma G."/>
            <person name="Wang T."/>
            <person name="Stroehlein A.J."/>
            <person name="Young N.D."/>
            <person name="Ang C.S."/>
            <person name="Fernando D.D."/>
            <person name="Lu H.C."/>
            <person name="Taylor S."/>
            <person name="Reynolds S.L."/>
            <person name="Mofiz E."/>
            <person name="Najaraj S.H."/>
            <person name="Gowda H."/>
            <person name="Madugundu A."/>
            <person name="Renuse S."/>
            <person name="Holt D."/>
            <person name="Pandey A."/>
            <person name="Papenfuss A.T."/>
            <person name="Fischer K."/>
        </authorList>
    </citation>
    <scope>NUCLEOTIDE SEQUENCE [LARGE SCALE GENOMIC DNA]</scope>
</reference>
<reference evidence="3" key="2">
    <citation type="submission" date="2020-01" db="EMBL/GenBank/DDBJ databases">
        <authorList>
            <person name="Korhonen P.K.K."/>
            <person name="Guangxu M.G."/>
            <person name="Wang T.W."/>
            <person name="Stroehlein A.J.S."/>
            <person name="Young N.D."/>
            <person name="Ang C.-S.A."/>
            <person name="Fernando D.W.F."/>
            <person name="Lu H.L."/>
            <person name="Taylor S.T."/>
            <person name="Ehtesham M.E.M."/>
            <person name="Najaraj S.H.N."/>
            <person name="Harsha G.H.G."/>
            <person name="Madugundu A.M."/>
            <person name="Renuse S.R."/>
            <person name="Holt D.H."/>
            <person name="Pandey A.P."/>
            <person name="Papenfuss A.P."/>
            <person name="Gasser R.B.G."/>
            <person name="Fischer K.F."/>
        </authorList>
    </citation>
    <scope>NUCLEOTIDE SEQUENCE</scope>
    <source>
        <strain evidence="3">SSS_KF_BRIS2020</strain>
    </source>
</reference>
<dbReference type="Proteomes" id="UP000070412">
    <property type="component" value="Unassembled WGS sequence"/>
</dbReference>
<organism evidence="3">
    <name type="scientific">Sarcoptes scabiei</name>
    <name type="common">Itch mite</name>
    <name type="synonym">Acarus scabiei</name>
    <dbReference type="NCBI Taxonomy" id="52283"/>
    <lineage>
        <taxon>Eukaryota</taxon>
        <taxon>Metazoa</taxon>
        <taxon>Ecdysozoa</taxon>
        <taxon>Arthropoda</taxon>
        <taxon>Chelicerata</taxon>
        <taxon>Arachnida</taxon>
        <taxon>Acari</taxon>
        <taxon>Acariformes</taxon>
        <taxon>Sarcoptiformes</taxon>
        <taxon>Astigmata</taxon>
        <taxon>Psoroptidia</taxon>
        <taxon>Sarcoptoidea</taxon>
        <taxon>Sarcoptidae</taxon>
        <taxon>Sarcoptinae</taxon>
        <taxon>Sarcoptes</taxon>
    </lineage>
</organism>
<keyword evidence="2" id="KW-0812">Transmembrane</keyword>
<accession>A0A834VCF3</accession>
<keyword evidence="2" id="KW-0472">Membrane</keyword>
<gene>
    <name evidence="3" type="ORF">SSS_7319</name>
</gene>
<evidence type="ECO:0000313" key="5">
    <source>
        <dbReference type="Proteomes" id="UP000070412"/>
    </source>
</evidence>
<evidence type="ECO:0000313" key="3">
    <source>
        <dbReference type="EMBL" id="KAF7488473.1"/>
    </source>
</evidence>
<feature type="transmembrane region" description="Helical" evidence="2">
    <location>
        <begin position="40"/>
        <end position="59"/>
    </location>
</feature>
<protein>
    <submittedName>
        <fullName evidence="3 4">Uncharacterized protein</fullName>
    </submittedName>
</protein>
<keyword evidence="2" id="KW-1133">Transmembrane helix</keyword>
<evidence type="ECO:0000256" key="1">
    <source>
        <dbReference type="SAM" id="MobiDB-lite"/>
    </source>
</evidence>
<proteinExistence type="predicted"/>
<evidence type="ECO:0000313" key="4">
    <source>
        <dbReference type="EnsemblMetazoa" id="KAF7488473.1"/>
    </source>
</evidence>
<keyword evidence="5" id="KW-1185">Reference proteome</keyword>
<reference evidence="4" key="3">
    <citation type="submission" date="2022-06" db="UniProtKB">
        <authorList>
            <consortium name="EnsemblMetazoa"/>
        </authorList>
    </citation>
    <scope>IDENTIFICATION</scope>
</reference>
<name>A0A834VCF3_SARSC</name>
<feature type="region of interest" description="Disordered" evidence="1">
    <location>
        <begin position="1"/>
        <end position="25"/>
    </location>
</feature>